<reference evidence="2 3" key="1">
    <citation type="submission" date="2019-03" db="EMBL/GenBank/DDBJ databases">
        <title>Draft genome sequences of novel Actinobacteria.</title>
        <authorList>
            <person name="Sahin N."/>
            <person name="Ay H."/>
            <person name="Saygin H."/>
        </authorList>
    </citation>
    <scope>NUCLEOTIDE SEQUENCE [LARGE SCALE GENOMIC DNA]</scope>
    <source>
        <strain evidence="2 3">KC310</strain>
    </source>
</reference>
<keyword evidence="3" id="KW-1185">Reference proteome</keyword>
<dbReference type="AlphaFoldDB" id="A0A4R4VZ64"/>
<keyword evidence="1" id="KW-0732">Signal</keyword>
<dbReference type="RefSeq" id="WP_132594592.1">
    <property type="nucleotide sequence ID" value="NZ_SMKO01000019.1"/>
</dbReference>
<evidence type="ECO:0000256" key="1">
    <source>
        <dbReference type="SAM" id="SignalP"/>
    </source>
</evidence>
<name>A0A4R4VZ64_9ACTN</name>
<sequence>MKKITAGLISAIAGGTMLVSGAGVASATTYDTELRIRDISPNPVVVKGNSETKAYFDVGASRDIEKVVLSVEPASSRFRTMRTKGVDDLEGWRYAIAFNKNDPEGKWKATAVAYNEDGRRIATDSAYFYVDVRKGRADTRISRFYASPYKVRKGRSIYFSGRLQVDDHRWEGVRGERVSIYYRASGSSAWKWVDSATTGRHGKFYGKTRAYRSGSFKAVYRGDRELQPTTSRTDYVRVYSWRR</sequence>
<dbReference type="Proteomes" id="UP000295258">
    <property type="component" value="Unassembled WGS sequence"/>
</dbReference>
<proteinExistence type="predicted"/>
<organism evidence="2 3">
    <name type="scientific">Nonomuraea deserti</name>
    <dbReference type="NCBI Taxonomy" id="1848322"/>
    <lineage>
        <taxon>Bacteria</taxon>
        <taxon>Bacillati</taxon>
        <taxon>Actinomycetota</taxon>
        <taxon>Actinomycetes</taxon>
        <taxon>Streptosporangiales</taxon>
        <taxon>Streptosporangiaceae</taxon>
        <taxon>Nonomuraea</taxon>
    </lineage>
</organism>
<gene>
    <name evidence="2" type="ORF">E1292_10765</name>
</gene>
<evidence type="ECO:0008006" key="4">
    <source>
        <dbReference type="Google" id="ProtNLM"/>
    </source>
</evidence>
<dbReference type="EMBL" id="SMKO01000019">
    <property type="protein sequence ID" value="TDD08793.1"/>
    <property type="molecule type" value="Genomic_DNA"/>
</dbReference>
<evidence type="ECO:0000313" key="3">
    <source>
        <dbReference type="Proteomes" id="UP000295258"/>
    </source>
</evidence>
<feature type="signal peptide" evidence="1">
    <location>
        <begin position="1"/>
        <end position="27"/>
    </location>
</feature>
<evidence type="ECO:0000313" key="2">
    <source>
        <dbReference type="EMBL" id="TDD08793.1"/>
    </source>
</evidence>
<comment type="caution">
    <text evidence="2">The sequence shown here is derived from an EMBL/GenBank/DDBJ whole genome shotgun (WGS) entry which is preliminary data.</text>
</comment>
<protein>
    <recommendedName>
        <fullName evidence="4">Calcium-binding protein</fullName>
    </recommendedName>
</protein>
<feature type="chain" id="PRO_5020474256" description="Calcium-binding protein" evidence="1">
    <location>
        <begin position="28"/>
        <end position="243"/>
    </location>
</feature>
<accession>A0A4R4VZ64</accession>